<accession>A0A9P8Y0Q6</accession>
<evidence type="ECO:0000256" key="6">
    <source>
        <dbReference type="ARBA" id="ARBA00023242"/>
    </source>
</evidence>
<sequence length="546" mass="60246">MAGDVPARLDAPAESSQPKPEPKKKRAWAPKVKSGTEPFPSWRRLGWSRQASRLTRRETRYLGCRQCKASHVKCDEQRPVCGRCHRRQIACNQPLSWRSHRGSAASAFQPLLPDPSKPRALRLVEPSACLMTPSEVPYFDNFRHNVIYQLGHGFSGFWRNTVLRESGRDDCVRNAIIALGALACAQKQYGSDWTTVDAQAGLPLYKTQLQTLAGAPGYDHYYQALVHYTRALGSLRRLITMPLQSSGAGRAILIATILLVGFETLQGNPAAADQLGALGLSLLHEPIMQGSLATKGPSSASQIASILDDESTCEAETVLVRHMLLNAGLSSRYRQAREAILRLPSPAAYGPRPWPFPPDARYSASEFSRMWTQCLLHAIMWCIRVQAAMLVHQSSGEDHHSSAAEQWHVYQQEQTLMMALLKAWMAANQQRMVQAMAASEHGQVSYYSEAGLAMAGCYYCIYTVFDLSDKPGGDDYKSAMGELLAGIEAALQGRPNNTTTLRPYGAVLEGINPVMAQFTLQMPHPGLRHRAMEVWGKVLTFNPAAG</sequence>
<dbReference type="AlphaFoldDB" id="A0A9P8Y0Q6"/>
<feature type="domain" description="Zn(2)-C6 fungal-type" evidence="8">
    <location>
        <begin position="63"/>
        <end position="91"/>
    </location>
</feature>
<dbReference type="OrthoDB" id="1919336at2759"/>
<feature type="region of interest" description="Disordered" evidence="7">
    <location>
        <begin position="1"/>
        <end position="39"/>
    </location>
</feature>
<dbReference type="GO" id="GO:0000981">
    <property type="term" value="F:DNA-binding transcription factor activity, RNA polymerase II-specific"/>
    <property type="evidence" value="ECO:0007669"/>
    <property type="project" value="InterPro"/>
</dbReference>
<keyword evidence="2" id="KW-0862">Zinc</keyword>
<dbReference type="InterPro" id="IPR036864">
    <property type="entry name" value="Zn2-C6_fun-type_DNA-bd_sf"/>
</dbReference>
<evidence type="ECO:0000256" key="2">
    <source>
        <dbReference type="ARBA" id="ARBA00022833"/>
    </source>
</evidence>
<reference evidence="9" key="1">
    <citation type="journal article" date="2021" name="Nat. Commun.">
        <title>Genetic determinants of endophytism in the Arabidopsis root mycobiome.</title>
        <authorList>
            <person name="Mesny F."/>
            <person name="Miyauchi S."/>
            <person name="Thiergart T."/>
            <person name="Pickel B."/>
            <person name="Atanasova L."/>
            <person name="Karlsson M."/>
            <person name="Huettel B."/>
            <person name="Barry K.W."/>
            <person name="Haridas S."/>
            <person name="Chen C."/>
            <person name="Bauer D."/>
            <person name="Andreopoulos W."/>
            <person name="Pangilinan J."/>
            <person name="LaButti K."/>
            <person name="Riley R."/>
            <person name="Lipzen A."/>
            <person name="Clum A."/>
            <person name="Drula E."/>
            <person name="Henrissat B."/>
            <person name="Kohler A."/>
            <person name="Grigoriev I.V."/>
            <person name="Martin F.M."/>
            <person name="Hacquard S."/>
        </authorList>
    </citation>
    <scope>NUCLEOTIDE SEQUENCE</scope>
    <source>
        <strain evidence="9">MPI-CAGE-CH-0230</strain>
    </source>
</reference>
<name>A0A9P8Y0Q6_9PEZI</name>
<evidence type="ECO:0000256" key="5">
    <source>
        <dbReference type="ARBA" id="ARBA00023163"/>
    </source>
</evidence>
<dbReference type="Proteomes" id="UP000756346">
    <property type="component" value="Unassembled WGS sequence"/>
</dbReference>
<dbReference type="RefSeq" id="XP_046008641.1">
    <property type="nucleotide sequence ID" value="XM_046155127.1"/>
</dbReference>
<dbReference type="SMART" id="SM00066">
    <property type="entry name" value="GAL4"/>
    <property type="match status" value="1"/>
</dbReference>
<dbReference type="PROSITE" id="PS50048">
    <property type="entry name" value="ZN2_CY6_FUNGAL_2"/>
    <property type="match status" value="1"/>
</dbReference>
<keyword evidence="6" id="KW-0539">Nucleus</keyword>
<keyword evidence="10" id="KW-1185">Reference proteome</keyword>
<dbReference type="PANTHER" id="PTHR36206">
    <property type="entry name" value="ASPERCRYPTIN BIOSYNTHESIS CLUSTER-SPECIFIC TRANSCRIPTION REGULATOR ATNN-RELATED"/>
    <property type="match status" value="1"/>
</dbReference>
<gene>
    <name evidence="9" type="ORF">B0I36DRAFT_332515</name>
</gene>
<keyword evidence="4" id="KW-0238">DNA-binding</keyword>
<organism evidence="9 10">
    <name type="scientific">Microdochium trichocladiopsis</name>
    <dbReference type="NCBI Taxonomy" id="1682393"/>
    <lineage>
        <taxon>Eukaryota</taxon>
        <taxon>Fungi</taxon>
        <taxon>Dikarya</taxon>
        <taxon>Ascomycota</taxon>
        <taxon>Pezizomycotina</taxon>
        <taxon>Sordariomycetes</taxon>
        <taxon>Xylariomycetidae</taxon>
        <taxon>Xylariales</taxon>
        <taxon>Microdochiaceae</taxon>
        <taxon>Microdochium</taxon>
    </lineage>
</organism>
<evidence type="ECO:0000313" key="10">
    <source>
        <dbReference type="Proteomes" id="UP000756346"/>
    </source>
</evidence>
<dbReference type="CDD" id="cd00067">
    <property type="entry name" value="GAL4"/>
    <property type="match status" value="1"/>
</dbReference>
<dbReference type="Pfam" id="PF00172">
    <property type="entry name" value="Zn_clus"/>
    <property type="match status" value="1"/>
</dbReference>
<keyword evidence="5" id="KW-0804">Transcription</keyword>
<keyword evidence="3" id="KW-0805">Transcription regulation</keyword>
<dbReference type="PROSITE" id="PS00463">
    <property type="entry name" value="ZN2_CY6_FUNGAL_1"/>
    <property type="match status" value="1"/>
</dbReference>
<evidence type="ECO:0000256" key="1">
    <source>
        <dbReference type="ARBA" id="ARBA00022723"/>
    </source>
</evidence>
<dbReference type="EMBL" id="JAGTJQ010000009">
    <property type="protein sequence ID" value="KAH7025093.1"/>
    <property type="molecule type" value="Genomic_DNA"/>
</dbReference>
<dbReference type="GO" id="GO:0003677">
    <property type="term" value="F:DNA binding"/>
    <property type="evidence" value="ECO:0007669"/>
    <property type="project" value="UniProtKB-KW"/>
</dbReference>
<proteinExistence type="predicted"/>
<protein>
    <recommendedName>
        <fullName evidence="8">Zn(2)-C6 fungal-type domain-containing protein</fullName>
    </recommendedName>
</protein>
<evidence type="ECO:0000256" key="7">
    <source>
        <dbReference type="SAM" id="MobiDB-lite"/>
    </source>
</evidence>
<dbReference type="GeneID" id="70184673"/>
<dbReference type="GO" id="GO:0008270">
    <property type="term" value="F:zinc ion binding"/>
    <property type="evidence" value="ECO:0007669"/>
    <property type="project" value="InterPro"/>
</dbReference>
<evidence type="ECO:0000259" key="8">
    <source>
        <dbReference type="PROSITE" id="PS50048"/>
    </source>
</evidence>
<evidence type="ECO:0000256" key="4">
    <source>
        <dbReference type="ARBA" id="ARBA00023125"/>
    </source>
</evidence>
<dbReference type="PANTHER" id="PTHR36206:SF4">
    <property type="entry name" value="HYPOTHETICAL CONSERVED PROTEIN (EUROFUNG)-RELATED"/>
    <property type="match status" value="1"/>
</dbReference>
<dbReference type="InterPro" id="IPR052360">
    <property type="entry name" value="Transcr_Regulatory_Proteins"/>
</dbReference>
<dbReference type="SUPFAM" id="SSF57701">
    <property type="entry name" value="Zn2/Cys6 DNA-binding domain"/>
    <property type="match status" value="1"/>
</dbReference>
<comment type="caution">
    <text evidence="9">The sequence shown here is derived from an EMBL/GenBank/DDBJ whole genome shotgun (WGS) entry which is preliminary data.</text>
</comment>
<evidence type="ECO:0000313" key="9">
    <source>
        <dbReference type="EMBL" id="KAH7025093.1"/>
    </source>
</evidence>
<dbReference type="Gene3D" id="4.10.240.10">
    <property type="entry name" value="Zn(2)-C6 fungal-type DNA-binding domain"/>
    <property type="match status" value="1"/>
</dbReference>
<evidence type="ECO:0000256" key="3">
    <source>
        <dbReference type="ARBA" id="ARBA00023015"/>
    </source>
</evidence>
<keyword evidence="1" id="KW-0479">Metal-binding</keyword>
<dbReference type="InterPro" id="IPR001138">
    <property type="entry name" value="Zn2Cys6_DnaBD"/>
</dbReference>